<accession>K5UU65</accession>
<feature type="compositionally biased region" description="Polar residues" evidence="1">
    <location>
        <begin position="62"/>
        <end position="73"/>
    </location>
</feature>
<keyword evidence="4" id="KW-1185">Reference proteome</keyword>
<feature type="region of interest" description="Disordered" evidence="1">
    <location>
        <begin position="49"/>
        <end position="73"/>
    </location>
</feature>
<evidence type="ECO:0000256" key="2">
    <source>
        <dbReference type="SAM" id="SignalP"/>
    </source>
</evidence>
<dbReference type="EMBL" id="JH930474">
    <property type="protein sequence ID" value="EKM53536.1"/>
    <property type="molecule type" value="Genomic_DNA"/>
</dbReference>
<keyword evidence="2" id="KW-0732">Signal</keyword>
<dbReference type="HOGENOM" id="CLU_2705648_0_0_1"/>
<reference evidence="3 4" key="1">
    <citation type="journal article" date="2012" name="BMC Genomics">
        <title>Comparative genomics of the white-rot fungi, Phanerochaete carnosa and P. chrysosporium, to elucidate the genetic basis of the distinct wood types they colonize.</title>
        <authorList>
            <person name="Suzuki H."/>
            <person name="MacDonald J."/>
            <person name="Syed K."/>
            <person name="Salamov A."/>
            <person name="Hori C."/>
            <person name="Aerts A."/>
            <person name="Henrissat B."/>
            <person name="Wiebenga A."/>
            <person name="vanKuyk P.A."/>
            <person name="Barry K."/>
            <person name="Lindquist E."/>
            <person name="LaButti K."/>
            <person name="Lapidus A."/>
            <person name="Lucas S."/>
            <person name="Coutinho P."/>
            <person name="Gong Y."/>
            <person name="Samejima M."/>
            <person name="Mahadevan R."/>
            <person name="Abou-Zaid M."/>
            <person name="de Vries R.P."/>
            <person name="Igarashi K."/>
            <person name="Yadav J.S."/>
            <person name="Grigoriev I.V."/>
            <person name="Master E.R."/>
        </authorList>
    </citation>
    <scope>NUCLEOTIDE SEQUENCE [LARGE SCALE GENOMIC DNA]</scope>
    <source>
        <strain evidence="3 4">HHB-10118-sp</strain>
    </source>
</reference>
<feature type="compositionally biased region" description="Low complexity" evidence="1">
    <location>
        <begin position="49"/>
        <end position="61"/>
    </location>
</feature>
<organism evidence="3 4">
    <name type="scientific">Phanerochaete carnosa (strain HHB-10118-sp)</name>
    <name type="common">White-rot fungus</name>
    <name type="synonym">Peniophora carnosa</name>
    <dbReference type="NCBI Taxonomy" id="650164"/>
    <lineage>
        <taxon>Eukaryota</taxon>
        <taxon>Fungi</taxon>
        <taxon>Dikarya</taxon>
        <taxon>Basidiomycota</taxon>
        <taxon>Agaricomycotina</taxon>
        <taxon>Agaricomycetes</taxon>
        <taxon>Polyporales</taxon>
        <taxon>Phanerochaetaceae</taxon>
        <taxon>Phanerochaete</taxon>
    </lineage>
</organism>
<feature type="chain" id="PRO_5003884238" evidence="2">
    <location>
        <begin position="21"/>
        <end position="73"/>
    </location>
</feature>
<feature type="signal peptide" evidence="2">
    <location>
        <begin position="1"/>
        <end position="20"/>
    </location>
</feature>
<dbReference type="Proteomes" id="UP000008370">
    <property type="component" value="Unassembled WGS sequence"/>
</dbReference>
<name>K5UU65_PHACS</name>
<dbReference type="RefSeq" id="XP_007398224.1">
    <property type="nucleotide sequence ID" value="XM_007398162.1"/>
</dbReference>
<evidence type="ECO:0000256" key="1">
    <source>
        <dbReference type="SAM" id="MobiDB-lite"/>
    </source>
</evidence>
<gene>
    <name evidence="3" type="ORF">PHACADRAFT_259964</name>
</gene>
<evidence type="ECO:0000313" key="3">
    <source>
        <dbReference type="EMBL" id="EKM53536.1"/>
    </source>
</evidence>
<dbReference type="KEGG" id="pco:PHACADRAFT_259964"/>
<evidence type="ECO:0000313" key="4">
    <source>
        <dbReference type="Proteomes" id="UP000008370"/>
    </source>
</evidence>
<protein>
    <submittedName>
        <fullName evidence="3">Uncharacterized protein</fullName>
    </submittedName>
</protein>
<proteinExistence type="predicted"/>
<dbReference type="AlphaFoldDB" id="K5UU65"/>
<dbReference type="InParanoid" id="K5UU65"/>
<dbReference type="GeneID" id="18917581"/>
<sequence length="73" mass="7068">MQLLPLALYVLCWTAAAALALPQTSSASITSSLASYLSASATAAGSISANASSSATPTSSAQLPSLSGYSPCG</sequence>